<name>A0A7G7VIE9_9FIRM</name>
<dbReference type="InterPro" id="IPR043773">
    <property type="entry name" value="JetA"/>
</dbReference>
<dbReference type="RefSeq" id="WP_185979992.1">
    <property type="nucleotide sequence ID" value="NZ_CP060204.1"/>
</dbReference>
<evidence type="ECO:0000313" key="3">
    <source>
        <dbReference type="Proteomes" id="UP000515480"/>
    </source>
</evidence>
<dbReference type="EMBL" id="CP060204">
    <property type="protein sequence ID" value="QNH53892.1"/>
    <property type="molecule type" value="Genomic_DNA"/>
</dbReference>
<reference evidence="2 3" key="1">
    <citation type="submission" date="2020-07" db="EMBL/GenBank/DDBJ databases">
        <title>Complete genome and description of Selenomonas timonensis sp. nov., a new bacterium isolated from a gingivitis subject.</title>
        <authorList>
            <person name="Antezack A."/>
        </authorList>
    </citation>
    <scope>NUCLEOTIDE SEQUENCE [LARGE SCALE GENOMIC DNA]</scope>
    <source>
        <strain evidence="2 3">Marseille-Q3039</strain>
    </source>
</reference>
<dbReference type="KEGG" id="stim:H1B31_08465"/>
<keyword evidence="1" id="KW-0175">Coiled coil</keyword>
<organism evidence="2 3">
    <name type="scientific">Selenomonas timonae</name>
    <dbReference type="NCBI Taxonomy" id="2754044"/>
    <lineage>
        <taxon>Bacteria</taxon>
        <taxon>Bacillati</taxon>
        <taxon>Bacillota</taxon>
        <taxon>Negativicutes</taxon>
        <taxon>Selenomonadales</taxon>
        <taxon>Selenomonadaceae</taxon>
        <taxon>Selenomonas</taxon>
    </lineage>
</organism>
<feature type="coiled-coil region" evidence="1">
    <location>
        <begin position="156"/>
        <end position="187"/>
    </location>
</feature>
<evidence type="ECO:0000313" key="2">
    <source>
        <dbReference type="EMBL" id="QNH53892.1"/>
    </source>
</evidence>
<protein>
    <submittedName>
        <fullName evidence="2">Uncharacterized protein</fullName>
    </submittedName>
</protein>
<proteinExistence type="predicted"/>
<feature type="coiled-coil region" evidence="1">
    <location>
        <begin position="223"/>
        <end position="250"/>
    </location>
</feature>
<evidence type="ECO:0000256" key="1">
    <source>
        <dbReference type="SAM" id="Coils"/>
    </source>
</evidence>
<dbReference type="Pfam" id="PF18982">
    <property type="entry name" value="JetA"/>
    <property type="match status" value="1"/>
</dbReference>
<dbReference type="Proteomes" id="UP000515480">
    <property type="component" value="Chromosome"/>
</dbReference>
<accession>A0A7G7VIE9</accession>
<gene>
    <name evidence="2" type="ORF">H1B31_08465</name>
</gene>
<sequence>MELFDVLPEHFFGLLAGKCRRIYAEAGLCLYERYRLAQFGIEQEILRDKFQELIESWAEAGVAYEDEDFSAKDAGAEESRAKANHMIRRMKEFGWLDYEQRENFKIFILLPHYSSRLWGLFANLCEGRAVEYQRFAFTTYQVLSGEAAKAQPSMAVLEAERLAEEFVEELRILLNNIKSKMEQVSAQTSLQDVLSHHFVEYRADIVDRSYHRLKTSDHVSRYRIRILQEVQEIRQNKERLRALCDDAVRRQLADSVETAEYRMNASLQTIEEIYRGLDDMFAQIDRRHNQYVRASYERALYLQQAGSARTESMIAGVLLAIAEAREEGSEVGGLARLFRLQAMDMLLPSSRYVPRKKRILEPAAATPVRSIDEELRARVRRESAERVARGISRQKIEAWILDVLGQRGSMEIEELLTILRETAEPDLLQLLYVYLYGHDELAKYRLGKHKEIREQDTIRYSNRTLRRREKRK</sequence>
<dbReference type="AlphaFoldDB" id="A0A7G7VIE9"/>
<keyword evidence="3" id="KW-1185">Reference proteome</keyword>